<dbReference type="AlphaFoldDB" id="A0AAU8A4I2"/>
<keyword evidence="2" id="KW-0560">Oxidoreductase</keyword>
<dbReference type="Gene3D" id="3.30.70.100">
    <property type="match status" value="1"/>
</dbReference>
<dbReference type="GO" id="GO:0004497">
    <property type="term" value="F:monooxygenase activity"/>
    <property type="evidence" value="ECO:0007669"/>
    <property type="project" value="UniProtKB-KW"/>
</dbReference>
<name>A0AAU8A4I2_9BURK</name>
<accession>A0AAU8A4I2</accession>
<dbReference type="InterPro" id="IPR011008">
    <property type="entry name" value="Dimeric_a/b-barrel"/>
</dbReference>
<dbReference type="PROSITE" id="PS51725">
    <property type="entry name" value="ABM"/>
    <property type="match status" value="1"/>
</dbReference>
<dbReference type="Pfam" id="PF03992">
    <property type="entry name" value="ABM"/>
    <property type="match status" value="1"/>
</dbReference>
<gene>
    <name evidence="2" type="ORF">NKE59_02145</name>
</gene>
<proteinExistence type="predicted"/>
<dbReference type="InterPro" id="IPR007138">
    <property type="entry name" value="ABM_dom"/>
</dbReference>
<sequence length="100" mass="11480">MILEVVDIRIEESKQAEFDEAIVRGVRTAIAPAKGFRGFKVNHSIESPNRYLLMIYWDTLENHMVDFRGSPAFTEWRSIVGPFFIQPPAVEHFNLVGKSD</sequence>
<evidence type="ECO:0000259" key="1">
    <source>
        <dbReference type="PROSITE" id="PS51725"/>
    </source>
</evidence>
<protein>
    <submittedName>
        <fullName evidence="2">Antibiotic biosynthesis monooxygenase</fullName>
    </submittedName>
</protein>
<dbReference type="RefSeq" id="WP_353439272.1">
    <property type="nucleotide sequence ID" value="NZ_CP099959.1"/>
</dbReference>
<dbReference type="SUPFAM" id="SSF54909">
    <property type="entry name" value="Dimeric alpha+beta barrel"/>
    <property type="match status" value="1"/>
</dbReference>
<reference evidence="2" key="1">
    <citation type="submission" date="2022-06" db="EMBL/GenBank/DDBJ databases">
        <title>New Polynucleobacter species.</title>
        <authorList>
            <person name="Hahn M.W."/>
        </authorList>
    </citation>
    <scope>NUCLEOTIDE SEQUENCE</scope>
    <source>
        <strain evidence="2">UK-FUSCHL-C3</strain>
    </source>
</reference>
<evidence type="ECO:0000313" key="2">
    <source>
        <dbReference type="EMBL" id="XCC58112.1"/>
    </source>
</evidence>
<keyword evidence="2" id="KW-0503">Monooxygenase</keyword>
<dbReference type="EMBL" id="CP099959">
    <property type="protein sequence ID" value="XCC58112.1"/>
    <property type="molecule type" value="Genomic_DNA"/>
</dbReference>
<organism evidence="2">
    <name type="scientific">Polynucleobacter sp. UK-FUSCHL-C3</name>
    <dbReference type="NCBI Taxonomy" id="2955208"/>
    <lineage>
        <taxon>Bacteria</taxon>
        <taxon>Pseudomonadati</taxon>
        <taxon>Pseudomonadota</taxon>
        <taxon>Betaproteobacteria</taxon>
        <taxon>Burkholderiales</taxon>
        <taxon>Burkholderiaceae</taxon>
        <taxon>Polynucleobacter</taxon>
    </lineage>
</organism>
<feature type="domain" description="ABM" evidence="1">
    <location>
        <begin position="2"/>
        <end position="93"/>
    </location>
</feature>